<dbReference type="GeneID" id="54288682"/>
<name>A0A6A5XFS4_9PLEO</name>
<feature type="region of interest" description="Disordered" evidence="1">
    <location>
        <begin position="237"/>
        <end position="261"/>
    </location>
</feature>
<gene>
    <name evidence="2" type="ORF">BU24DRAFT_453822</name>
</gene>
<proteinExistence type="predicted"/>
<evidence type="ECO:0000313" key="2">
    <source>
        <dbReference type="EMBL" id="KAF2011224.1"/>
    </source>
</evidence>
<feature type="compositionally biased region" description="Basic and acidic residues" evidence="1">
    <location>
        <begin position="470"/>
        <end position="479"/>
    </location>
</feature>
<evidence type="ECO:0000313" key="3">
    <source>
        <dbReference type="Proteomes" id="UP000799778"/>
    </source>
</evidence>
<feature type="region of interest" description="Disordered" evidence="1">
    <location>
        <begin position="351"/>
        <end position="511"/>
    </location>
</feature>
<evidence type="ECO:0008006" key="4">
    <source>
        <dbReference type="Google" id="ProtNLM"/>
    </source>
</evidence>
<protein>
    <recommendedName>
        <fullName evidence="4">DNA (cytosine-5)-methyltransferase 1 replication foci domain-containing protein</fullName>
    </recommendedName>
</protein>
<feature type="region of interest" description="Disordered" evidence="1">
    <location>
        <begin position="611"/>
        <end position="634"/>
    </location>
</feature>
<dbReference type="Proteomes" id="UP000799778">
    <property type="component" value="Unassembled WGS sequence"/>
</dbReference>
<keyword evidence="3" id="KW-1185">Reference proteome</keyword>
<dbReference type="OrthoDB" id="5382953at2759"/>
<reference evidence="2" key="1">
    <citation type="journal article" date="2020" name="Stud. Mycol.">
        <title>101 Dothideomycetes genomes: a test case for predicting lifestyles and emergence of pathogens.</title>
        <authorList>
            <person name="Haridas S."/>
            <person name="Albert R."/>
            <person name="Binder M."/>
            <person name="Bloem J."/>
            <person name="Labutti K."/>
            <person name="Salamov A."/>
            <person name="Andreopoulos B."/>
            <person name="Baker S."/>
            <person name="Barry K."/>
            <person name="Bills G."/>
            <person name="Bluhm B."/>
            <person name="Cannon C."/>
            <person name="Castanera R."/>
            <person name="Culley D."/>
            <person name="Daum C."/>
            <person name="Ezra D."/>
            <person name="Gonzalez J."/>
            <person name="Henrissat B."/>
            <person name="Kuo A."/>
            <person name="Liang C."/>
            <person name="Lipzen A."/>
            <person name="Lutzoni F."/>
            <person name="Magnuson J."/>
            <person name="Mondo S."/>
            <person name="Nolan M."/>
            <person name="Ohm R."/>
            <person name="Pangilinan J."/>
            <person name="Park H.-J."/>
            <person name="Ramirez L."/>
            <person name="Alfaro M."/>
            <person name="Sun H."/>
            <person name="Tritt A."/>
            <person name="Yoshinaga Y."/>
            <person name="Zwiers L.-H."/>
            <person name="Turgeon B."/>
            <person name="Goodwin S."/>
            <person name="Spatafora J."/>
            <person name="Crous P."/>
            <person name="Grigoriev I."/>
        </authorList>
    </citation>
    <scope>NUCLEOTIDE SEQUENCE</scope>
    <source>
        <strain evidence="2">CBS 175.79</strain>
    </source>
</reference>
<dbReference type="AlphaFoldDB" id="A0A6A5XFS4"/>
<evidence type="ECO:0000256" key="1">
    <source>
        <dbReference type="SAM" id="MobiDB-lite"/>
    </source>
</evidence>
<dbReference type="EMBL" id="ML978074">
    <property type="protein sequence ID" value="KAF2011224.1"/>
    <property type="molecule type" value="Genomic_DNA"/>
</dbReference>
<sequence>MPTPELNVLKPIDPSITNSDDYEIFTLSNAHVVYQNNGKRANLLHAYADTPLKVEGRLEVPVRSQMKYLVRKPYKPTDIVITNVMRFSYGQTQDGETMIWAQGAAGWFELRPSREYRETYNDMVEAVNILYFITDIYNEPRKKGGGPNAKLIYQEYAEDERFACSDPEEAARIFAKHRVFLMMCFLGRAQGIAWSNTPLCQTYKKQFTRDWETAKARVDGKGADVPQSATTSNEAIAATEPTTRVRRGGAPKSKTVQKEAPKKNDNWWEAAAIFAFMQKAVNQGLIPIGHVTADKIAKLLVKRYEIEETEIARNVILVHAQNLCYMMDHPRRKNIQFFASEPIYEELSRGHNLSAADTRRAESIELHPRKDRSLLRDDMSSEEDESSEPETPRPRSPPHARKGALSVRRPTSGKYSGKGKAAKRGKGISNGKAPYHTFSSDEEEGTRSESESDEGIDTPTNILSPGKRKHEFEDREQGSRKRAASEALDQDESPSPSDSDEADPPTTTLPLRWNSNNVAVLSSPALSPPIISTPLPEYTANGPGDSWTCTFDGCSHKVYGASSDVGRTLIQEHFNDHAKGRQKEIGLIMSEEQKLRLPVNNLLKRIREMTAAQTPLIPDSSPSAMTPQPIERTS</sequence>
<dbReference type="RefSeq" id="XP_033379563.1">
    <property type="nucleotide sequence ID" value="XM_033531285.1"/>
</dbReference>
<feature type="compositionally biased region" description="Acidic residues" evidence="1">
    <location>
        <begin position="488"/>
        <end position="503"/>
    </location>
</feature>
<feature type="compositionally biased region" description="Polar residues" evidence="1">
    <location>
        <begin position="620"/>
        <end position="634"/>
    </location>
</feature>
<feature type="compositionally biased region" description="Basic and acidic residues" evidence="1">
    <location>
        <begin position="357"/>
        <end position="379"/>
    </location>
</feature>
<accession>A0A6A5XFS4</accession>
<organism evidence="2 3">
    <name type="scientific">Aaosphaeria arxii CBS 175.79</name>
    <dbReference type="NCBI Taxonomy" id="1450172"/>
    <lineage>
        <taxon>Eukaryota</taxon>
        <taxon>Fungi</taxon>
        <taxon>Dikarya</taxon>
        <taxon>Ascomycota</taxon>
        <taxon>Pezizomycotina</taxon>
        <taxon>Dothideomycetes</taxon>
        <taxon>Pleosporomycetidae</taxon>
        <taxon>Pleosporales</taxon>
        <taxon>Pleosporales incertae sedis</taxon>
        <taxon>Aaosphaeria</taxon>
    </lineage>
</organism>